<feature type="domain" description="Winged helix-turn-helix transcription repressor HrcA DNA-binding" evidence="7">
    <location>
        <begin position="4"/>
        <end position="72"/>
    </location>
</feature>
<evidence type="ECO:0000313" key="8">
    <source>
        <dbReference type="EMBL" id="EFV00519.1"/>
    </source>
</evidence>
<evidence type="ECO:0000313" key="9">
    <source>
        <dbReference type="Proteomes" id="UP000004754"/>
    </source>
</evidence>
<name>E6MK00_9FIRM</name>
<dbReference type="eggNOG" id="COG1420">
    <property type="taxonomic scope" value="Bacteria"/>
</dbReference>
<dbReference type="OrthoDB" id="9783139at2"/>
<keyword evidence="2 5" id="KW-0805">Transcription regulation</keyword>
<keyword evidence="3 5" id="KW-0346">Stress response</keyword>
<dbReference type="GO" id="GO:0045892">
    <property type="term" value="P:negative regulation of DNA-templated transcription"/>
    <property type="evidence" value="ECO:0007669"/>
    <property type="project" value="UniProtKB-UniRule"/>
</dbReference>
<dbReference type="InterPro" id="IPR023120">
    <property type="entry name" value="WHTH_transcript_rep_HrcA_IDD"/>
</dbReference>
<dbReference type="RefSeq" id="WP_006599757.1">
    <property type="nucleotide sequence ID" value="NZ_GL622359.1"/>
</dbReference>
<dbReference type="InterPro" id="IPR002571">
    <property type="entry name" value="HrcA"/>
</dbReference>
<dbReference type="InterPro" id="IPR029016">
    <property type="entry name" value="GAF-like_dom_sf"/>
</dbReference>
<comment type="similarity">
    <text evidence="5">Belongs to the HrcA family.</text>
</comment>
<dbReference type="STRING" id="887929.HMP0721_2335"/>
<evidence type="ECO:0000256" key="1">
    <source>
        <dbReference type="ARBA" id="ARBA00022491"/>
    </source>
</evidence>
<dbReference type="NCBIfam" id="TIGR00331">
    <property type="entry name" value="hrcA"/>
    <property type="match status" value="1"/>
</dbReference>
<keyword evidence="4 5" id="KW-0804">Transcription</keyword>
<proteinExistence type="inferred from homology"/>
<sequence>MKPRKKKILTAVIQEYINTADPVGSRPLSKHHELGVSPATIRNEMADLEEMGYLISPHTSAGRIPTQKAYRYYVDEIMQIRKLAESMRRDIHRGYLKAGREIDHAIAHTADALSTITNYTSVVLSPRVSRFNCKHVQIVPLIRNRVLMVVVTVEGIAKNVEVTLSQNVDNEMALRLSNALNSMLKNIALQDFGTDMVDSIADLTRAETAVLREMLPVLQETLLEEETEVTATGFKNLLNYPEFNDVDKIKNLVDVVEAKPLLAKVMVNSITHTGDDRNQIIHISIGDENDNQHLKEFSIITSTYEMNGSPMGAFGVIGPTRMNYSLVSSVLDAIREELNDNINKLLE</sequence>
<dbReference type="Pfam" id="PF01628">
    <property type="entry name" value="HrcA"/>
    <property type="match status" value="1"/>
</dbReference>
<protein>
    <recommendedName>
        <fullName evidence="5">Heat-inducible transcription repressor HrcA</fullName>
    </recommendedName>
</protein>
<dbReference type="Gene3D" id="3.30.390.60">
    <property type="entry name" value="Heat-inducible transcription repressor hrca homolog, domain 3"/>
    <property type="match status" value="1"/>
</dbReference>
<dbReference type="InterPro" id="IPR036388">
    <property type="entry name" value="WH-like_DNA-bd_sf"/>
</dbReference>
<dbReference type="EMBL" id="AEQN01000033">
    <property type="protein sequence ID" value="EFV00519.1"/>
    <property type="molecule type" value="Genomic_DNA"/>
</dbReference>
<organism evidence="8 9">
    <name type="scientific">Pseudoramibacter alactolyticus ATCC 23263</name>
    <dbReference type="NCBI Taxonomy" id="887929"/>
    <lineage>
        <taxon>Bacteria</taxon>
        <taxon>Bacillati</taxon>
        <taxon>Bacillota</taxon>
        <taxon>Clostridia</taxon>
        <taxon>Eubacteriales</taxon>
        <taxon>Eubacteriaceae</taxon>
        <taxon>Pseudoramibacter</taxon>
    </lineage>
</organism>
<evidence type="ECO:0000256" key="2">
    <source>
        <dbReference type="ARBA" id="ARBA00023015"/>
    </source>
</evidence>
<dbReference type="Gene3D" id="3.30.450.40">
    <property type="match status" value="1"/>
</dbReference>
<dbReference type="Gene3D" id="1.10.10.10">
    <property type="entry name" value="Winged helix-like DNA-binding domain superfamily/Winged helix DNA-binding domain"/>
    <property type="match status" value="1"/>
</dbReference>
<dbReference type="SUPFAM" id="SSF55781">
    <property type="entry name" value="GAF domain-like"/>
    <property type="match status" value="1"/>
</dbReference>
<comment type="function">
    <text evidence="5">Negative regulator of class I heat shock genes (grpE-dnaK-dnaJ and groELS operons). Prevents heat-shock induction of these operons.</text>
</comment>
<dbReference type="InterPro" id="IPR005104">
    <property type="entry name" value="WHTH_HrcA_DNA-bd"/>
</dbReference>
<evidence type="ECO:0000259" key="6">
    <source>
        <dbReference type="Pfam" id="PF01628"/>
    </source>
</evidence>
<dbReference type="HAMAP" id="MF_00081">
    <property type="entry name" value="HrcA"/>
    <property type="match status" value="1"/>
</dbReference>
<keyword evidence="9" id="KW-1185">Reference proteome</keyword>
<evidence type="ECO:0000256" key="3">
    <source>
        <dbReference type="ARBA" id="ARBA00023016"/>
    </source>
</evidence>
<dbReference type="GO" id="GO:0003677">
    <property type="term" value="F:DNA binding"/>
    <property type="evidence" value="ECO:0007669"/>
    <property type="project" value="InterPro"/>
</dbReference>
<dbReference type="PANTHER" id="PTHR34824:SF1">
    <property type="entry name" value="HEAT-INDUCIBLE TRANSCRIPTION REPRESSOR HRCA"/>
    <property type="match status" value="1"/>
</dbReference>
<dbReference type="PIRSF" id="PIRSF005485">
    <property type="entry name" value="HrcA"/>
    <property type="match status" value="1"/>
</dbReference>
<dbReference type="SUPFAM" id="SSF46785">
    <property type="entry name" value="Winged helix' DNA-binding domain"/>
    <property type="match status" value="1"/>
</dbReference>
<dbReference type="AlphaFoldDB" id="E6MK00"/>
<accession>E6MK00</accession>
<gene>
    <name evidence="5 8" type="primary">hrcA</name>
    <name evidence="8" type="ORF">HMP0721_2335</name>
</gene>
<dbReference type="InterPro" id="IPR036390">
    <property type="entry name" value="WH_DNA-bd_sf"/>
</dbReference>
<evidence type="ECO:0000256" key="4">
    <source>
        <dbReference type="ARBA" id="ARBA00023163"/>
    </source>
</evidence>
<dbReference type="Pfam" id="PF03444">
    <property type="entry name" value="WHD_HrcA"/>
    <property type="match status" value="1"/>
</dbReference>
<feature type="domain" description="Heat-inducible transcription repressor HrcA C-terminal" evidence="6">
    <location>
        <begin position="104"/>
        <end position="325"/>
    </location>
</feature>
<reference evidence="8 9" key="1">
    <citation type="submission" date="2010-12" db="EMBL/GenBank/DDBJ databases">
        <authorList>
            <person name="Muzny D."/>
            <person name="Qin X."/>
            <person name="Deng J."/>
            <person name="Jiang H."/>
            <person name="Liu Y."/>
            <person name="Qu J."/>
            <person name="Song X.-Z."/>
            <person name="Zhang L."/>
            <person name="Thornton R."/>
            <person name="Coyle M."/>
            <person name="Francisco L."/>
            <person name="Jackson L."/>
            <person name="Javaid M."/>
            <person name="Korchina V."/>
            <person name="Kovar C."/>
            <person name="Mata R."/>
            <person name="Mathew T."/>
            <person name="Ngo R."/>
            <person name="Nguyen L."/>
            <person name="Nguyen N."/>
            <person name="Okwuonu G."/>
            <person name="Ongeri F."/>
            <person name="Pham C."/>
            <person name="Simmons D."/>
            <person name="Wilczek-Boney K."/>
            <person name="Hale W."/>
            <person name="Jakkamsetti A."/>
            <person name="Pham P."/>
            <person name="Ruth R."/>
            <person name="San Lucas F."/>
            <person name="Warren J."/>
            <person name="Zhang J."/>
            <person name="Zhao Z."/>
            <person name="Zhou C."/>
            <person name="Zhu D."/>
            <person name="Lee S."/>
            <person name="Bess C."/>
            <person name="Blankenburg K."/>
            <person name="Forbes L."/>
            <person name="Fu Q."/>
            <person name="Gubbala S."/>
            <person name="Hirani K."/>
            <person name="Jayaseelan J.C."/>
            <person name="Lara F."/>
            <person name="Munidasa M."/>
            <person name="Palculict T."/>
            <person name="Patil S."/>
            <person name="Pu L.-L."/>
            <person name="Saada N."/>
            <person name="Tang L."/>
            <person name="Weissenberger G."/>
            <person name="Zhu Y."/>
            <person name="Hemphill L."/>
            <person name="Shang Y."/>
            <person name="Youmans B."/>
            <person name="Ayvaz T."/>
            <person name="Ross M."/>
            <person name="Santibanez J."/>
            <person name="Aqrawi P."/>
            <person name="Gross S."/>
            <person name="Joshi V."/>
            <person name="Fowler G."/>
            <person name="Nazareth L."/>
            <person name="Reid J."/>
            <person name="Worley K."/>
            <person name="Petrosino J."/>
            <person name="Highlander S."/>
            <person name="Gibbs R."/>
        </authorList>
    </citation>
    <scope>NUCLEOTIDE SEQUENCE [LARGE SCALE GENOMIC DNA]</scope>
    <source>
        <strain evidence="8 9">ATCC 23263</strain>
    </source>
</reference>
<dbReference type="InterPro" id="IPR021153">
    <property type="entry name" value="HrcA_C"/>
</dbReference>
<comment type="caution">
    <text evidence="8">The sequence shown here is derived from an EMBL/GenBank/DDBJ whole genome shotgun (WGS) entry which is preliminary data.</text>
</comment>
<dbReference type="PANTHER" id="PTHR34824">
    <property type="entry name" value="HEAT-INDUCIBLE TRANSCRIPTION REPRESSOR HRCA"/>
    <property type="match status" value="1"/>
</dbReference>
<dbReference type="Proteomes" id="UP000004754">
    <property type="component" value="Unassembled WGS sequence"/>
</dbReference>
<dbReference type="HOGENOM" id="CLU_050019_1_0_9"/>
<evidence type="ECO:0000259" key="7">
    <source>
        <dbReference type="Pfam" id="PF03444"/>
    </source>
</evidence>
<keyword evidence="1 5" id="KW-0678">Repressor</keyword>
<evidence type="ECO:0000256" key="5">
    <source>
        <dbReference type="HAMAP-Rule" id="MF_00081"/>
    </source>
</evidence>